<keyword evidence="2 6" id="KW-0732">Signal</keyword>
<dbReference type="SUPFAM" id="SSF51011">
    <property type="entry name" value="Glycosyl hydrolase domain"/>
    <property type="match status" value="1"/>
</dbReference>
<dbReference type="Gene3D" id="3.20.20.80">
    <property type="entry name" value="Glycosidases"/>
    <property type="match status" value="1"/>
</dbReference>
<keyword evidence="10" id="KW-1185">Reference proteome</keyword>
<dbReference type="AlphaFoldDB" id="A0A9N9RJ84"/>
<name>A0A9N9RJ84_9DIPT</name>
<feature type="signal peptide" evidence="6">
    <location>
        <begin position="1"/>
        <end position="20"/>
    </location>
</feature>
<keyword evidence="4 5" id="KW-0326">Glycosidase</keyword>
<feature type="chain" id="PRO_5040389665" evidence="6">
    <location>
        <begin position="21"/>
        <end position="645"/>
    </location>
</feature>
<feature type="domain" description="Glycoside hydrolase family 31 TIM barrel" evidence="7">
    <location>
        <begin position="462"/>
        <end position="547"/>
    </location>
</feature>
<evidence type="ECO:0000256" key="6">
    <source>
        <dbReference type="SAM" id="SignalP"/>
    </source>
</evidence>
<dbReference type="Gene3D" id="2.60.40.1180">
    <property type="entry name" value="Golgi alpha-mannosidase II"/>
    <property type="match status" value="1"/>
</dbReference>
<dbReference type="GO" id="GO:0005975">
    <property type="term" value="P:carbohydrate metabolic process"/>
    <property type="evidence" value="ECO:0007669"/>
    <property type="project" value="InterPro"/>
</dbReference>
<organism evidence="9 10">
    <name type="scientific">Chironomus riparius</name>
    <dbReference type="NCBI Taxonomy" id="315576"/>
    <lineage>
        <taxon>Eukaryota</taxon>
        <taxon>Metazoa</taxon>
        <taxon>Ecdysozoa</taxon>
        <taxon>Arthropoda</taxon>
        <taxon>Hexapoda</taxon>
        <taxon>Insecta</taxon>
        <taxon>Pterygota</taxon>
        <taxon>Neoptera</taxon>
        <taxon>Endopterygota</taxon>
        <taxon>Diptera</taxon>
        <taxon>Nematocera</taxon>
        <taxon>Chironomoidea</taxon>
        <taxon>Chironomidae</taxon>
        <taxon>Chironominae</taxon>
        <taxon>Chironomus</taxon>
    </lineage>
</organism>
<feature type="domain" description="Glycoside hydrolase family 31 TIM barrel" evidence="7">
    <location>
        <begin position="260"/>
        <end position="415"/>
    </location>
</feature>
<reference evidence="9" key="2">
    <citation type="submission" date="2022-10" db="EMBL/GenBank/DDBJ databases">
        <authorList>
            <consortium name="ENA_rothamsted_submissions"/>
            <consortium name="culmorum"/>
            <person name="King R."/>
        </authorList>
    </citation>
    <scope>NUCLEOTIDE SEQUENCE</scope>
</reference>
<evidence type="ECO:0000313" key="9">
    <source>
        <dbReference type="EMBL" id="CAG9799146.1"/>
    </source>
</evidence>
<reference evidence="9" key="1">
    <citation type="submission" date="2022-01" db="EMBL/GenBank/DDBJ databases">
        <authorList>
            <person name="King R."/>
        </authorList>
    </citation>
    <scope>NUCLEOTIDE SEQUENCE</scope>
</reference>
<dbReference type="InterPro" id="IPR050985">
    <property type="entry name" value="Alpha-glycosidase_related"/>
</dbReference>
<dbReference type="EMBL" id="OU895877">
    <property type="protein sequence ID" value="CAG9799146.1"/>
    <property type="molecule type" value="Genomic_DNA"/>
</dbReference>
<evidence type="ECO:0000259" key="7">
    <source>
        <dbReference type="Pfam" id="PF01055"/>
    </source>
</evidence>
<dbReference type="InterPro" id="IPR048395">
    <property type="entry name" value="Glyco_hydro_31_C"/>
</dbReference>
<protein>
    <submittedName>
        <fullName evidence="9">Uncharacterized protein</fullName>
    </submittedName>
</protein>
<evidence type="ECO:0000313" key="10">
    <source>
        <dbReference type="Proteomes" id="UP001153620"/>
    </source>
</evidence>
<dbReference type="OrthoDB" id="10070917at2759"/>
<comment type="similarity">
    <text evidence="1 5">Belongs to the glycosyl hydrolase 31 family.</text>
</comment>
<evidence type="ECO:0000259" key="8">
    <source>
        <dbReference type="Pfam" id="PF21365"/>
    </source>
</evidence>
<dbReference type="PANTHER" id="PTHR43053">
    <property type="entry name" value="GLYCOSIDASE FAMILY 31"/>
    <property type="match status" value="1"/>
</dbReference>
<dbReference type="SUPFAM" id="SSF51445">
    <property type="entry name" value="(Trans)glycosidases"/>
    <property type="match status" value="1"/>
</dbReference>
<dbReference type="PANTHER" id="PTHR43053:SF4">
    <property type="entry name" value="MYOGENESIS-REGULATING GLYCOSIDASE"/>
    <property type="match status" value="1"/>
</dbReference>
<evidence type="ECO:0000256" key="5">
    <source>
        <dbReference type="RuleBase" id="RU361185"/>
    </source>
</evidence>
<dbReference type="Pfam" id="PF21365">
    <property type="entry name" value="Glyco_hydro_31_3rd"/>
    <property type="match status" value="1"/>
</dbReference>
<dbReference type="InterPro" id="IPR013780">
    <property type="entry name" value="Glyco_hydro_b"/>
</dbReference>
<evidence type="ECO:0000256" key="3">
    <source>
        <dbReference type="ARBA" id="ARBA00022801"/>
    </source>
</evidence>
<evidence type="ECO:0000256" key="2">
    <source>
        <dbReference type="ARBA" id="ARBA00022729"/>
    </source>
</evidence>
<dbReference type="CDD" id="cd06592">
    <property type="entry name" value="GH31_NET37"/>
    <property type="match status" value="1"/>
</dbReference>
<keyword evidence="3 5" id="KW-0378">Hydrolase</keyword>
<dbReference type="InterPro" id="IPR017853">
    <property type="entry name" value="GH"/>
</dbReference>
<dbReference type="Pfam" id="PF01055">
    <property type="entry name" value="Glyco_hydro_31_2nd"/>
    <property type="match status" value="2"/>
</dbReference>
<evidence type="ECO:0000256" key="1">
    <source>
        <dbReference type="ARBA" id="ARBA00007806"/>
    </source>
</evidence>
<feature type="domain" description="Glycosyl hydrolase family 31 C-terminal" evidence="8">
    <location>
        <begin position="560"/>
        <end position="645"/>
    </location>
</feature>
<accession>A0A9N9RJ84</accession>
<dbReference type="GO" id="GO:0004553">
    <property type="term" value="F:hydrolase activity, hydrolyzing O-glycosyl compounds"/>
    <property type="evidence" value="ECO:0007669"/>
    <property type="project" value="InterPro"/>
</dbReference>
<dbReference type="InterPro" id="IPR000322">
    <property type="entry name" value="Glyco_hydro_31_TIM"/>
</dbReference>
<gene>
    <name evidence="9" type="ORF">CHIRRI_LOCUS2119</name>
</gene>
<evidence type="ECO:0000256" key="4">
    <source>
        <dbReference type="ARBA" id="ARBA00023295"/>
    </source>
</evidence>
<sequence>MWIFFNIVILTVYCFTFSHGVVQFSLNFARSTNKVVVIDHYYMLEYSIYRDGERLQSVVLGTGLGGYIKSRKTGSGFVLYGRGDEIEFSIEVDDSKFSQLSISRRNIQKSVSDCIDLASESDVHWYGGNQQRWQYYPIQKLVHKHNAYVTKEEFNQAIAERYWFNSQGIFFYVNLDAPLFIDQNNQHPDFMCLEAKRALPYDIYHTRFDFTYHIGIGLNARDVHMKAVEYFLGKPSGHPALEMVRDPIWSTWARYKTNVDEATVRVFANEILSYGFNGQFELDDDYETCYGALEFRQSKFPNIKNLTDDLHAVGFRVTLWVHPFINKDCKNWFEEAKQSNYFVADHSGNIETQWWNSEKSQAAYIDFTKTAAADWYYNRLRSLQISAGIDSFKFDAGESSWVPIDPVLNGTAKEHPSKITSAYVRTVSKFGSLVEVRSGQNTQDLPIFVRMIDKDTEWSLNNGLPTLITTLLQMNMVGYPFVLPDMIGGNGYNDNRPDEEIFVRWLQANVFMPSLQFSYVPWDYLSGSVDVVALSKRFVDLHAEFTPHIMNCFEKAVSIGAPVNPPIWWIAPNDKIAQSISDEFLLGEDILAAPVIEKGATSRDIYLPAGEWLDGNTGETYRSTDGIWLRDYAAPLTVLPYFIRK</sequence>
<proteinExistence type="inferred from homology"/>
<dbReference type="Proteomes" id="UP001153620">
    <property type="component" value="Chromosome 1"/>
</dbReference>